<reference evidence="4 5" key="1">
    <citation type="journal article" date="2013" name="Nature">
        <title>The genomes of four tapeworm species reveal adaptations to parasitism.</title>
        <authorList>
            <person name="Tsai I.J."/>
            <person name="Zarowiecki M."/>
            <person name="Holroyd N."/>
            <person name="Garciarrubio A."/>
            <person name="Sanchez-Flores A."/>
            <person name="Brooks K.L."/>
            <person name="Tracey A."/>
            <person name="Bobes R.J."/>
            <person name="Fragoso G."/>
            <person name="Sciutto E."/>
            <person name="Aslett M."/>
            <person name="Beasley H."/>
            <person name="Bennett H.M."/>
            <person name="Cai J."/>
            <person name="Camicia F."/>
            <person name="Clark R."/>
            <person name="Cucher M."/>
            <person name="De Silva N."/>
            <person name="Day T.A."/>
            <person name="Deplazes P."/>
            <person name="Estrada K."/>
            <person name="Fernandez C."/>
            <person name="Holland P.W."/>
            <person name="Hou J."/>
            <person name="Hu S."/>
            <person name="Huckvale T."/>
            <person name="Hung S.S."/>
            <person name="Kamenetzky L."/>
            <person name="Keane J.A."/>
            <person name="Kiss F."/>
            <person name="Koziol U."/>
            <person name="Lambert O."/>
            <person name="Liu K."/>
            <person name="Luo X."/>
            <person name="Luo Y."/>
            <person name="Macchiaroli N."/>
            <person name="Nichol S."/>
            <person name="Paps J."/>
            <person name="Parkinson J."/>
            <person name="Pouchkina-Stantcheva N."/>
            <person name="Riddiford N."/>
            <person name="Rosenzvit M."/>
            <person name="Salinas G."/>
            <person name="Wasmuth J.D."/>
            <person name="Zamanian M."/>
            <person name="Zheng Y."/>
            <person name="Cai X."/>
            <person name="Soberon X."/>
            <person name="Olson P.D."/>
            <person name="Laclette J.P."/>
            <person name="Brehm K."/>
            <person name="Berriman M."/>
            <person name="Garciarrubio A."/>
            <person name="Bobes R.J."/>
            <person name="Fragoso G."/>
            <person name="Sanchez-Flores A."/>
            <person name="Estrada K."/>
            <person name="Cevallos M.A."/>
            <person name="Morett E."/>
            <person name="Gonzalez V."/>
            <person name="Portillo T."/>
            <person name="Ochoa-Leyva A."/>
            <person name="Jose M.V."/>
            <person name="Sciutto E."/>
            <person name="Landa A."/>
            <person name="Jimenez L."/>
            <person name="Valdes V."/>
            <person name="Carrero J.C."/>
            <person name="Larralde C."/>
            <person name="Morales-Montor J."/>
            <person name="Limon-Lason J."/>
            <person name="Soberon X."/>
            <person name="Laclette J.P."/>
        </authorList>
    </citation>
    <scope>NUCLEOTIDE SEQUENCE [LARGE SCALE GENOMIC DNA]</scope>
</reference>
<feature type="compositionally biased region" description="Polar residues" evidence="1">
    <location>
        <begin position="359"/>
        <end position="371"/>
    </location>
</feature>
<feature type="signal peptide" evidence="3">
    <location>
        <begin position="1"/>
        <end position="33"/>
    </location>
</feature>
<evidence type="ECO:0000256" key="3">
    <source>
        <dbReference type="SAM" id="SignalP"/>
    </source>
</evidence>
<evidence type="ECO:0000313" key="4">
    <source>
        <dbReference type="EMBL" id="CDS17686.1"/>
    </source>
</evidence>
<feature type="compositionally biased region" description="Polar residues" evidence="1">
    <location>
        <begin position="485"/>
        <end position="501"/>
    </location>
</feature>
<name>A0A068WGW2_ECHGR</name>
<protein>
    <submittedName>
        <fullName evidence="4 6">Uncharacterized protein</fullName>
    </submittedName>
</protein>
<dbReference type="Proteomes" id="UP000492820">
    <property type="component" value="Unassembled WGS sequence"/>
</dbReference>
<sequence length="635" mass="69301">MLIVDPFLRVPRLSPFLSLLLLFTLSVPTPSRGQNSTEWSLVRRKRQYIDGPDPFHSLGGVNEDGQARAPLVLEVTHNLTLANGPRGRCGICARTYRVLKDLQYKPSVECQRYSNSRQGALGDLTEFYHTLYNSRQQRETLTFMLSDSFPEFAFSASFIASNPAAPPYLMIDADKSAEQALCVQSHRCPEPTTTTTTTTTTTPLPNLQPIESLFPAASHKTNDKLTSVDSTFQRPPNFWDAIMANSSPRIWVIATLVLACISLILLITLICTCIWVCQTKRSYRRKRCRGTCRFGCKCTPDTIRQAAADAAVCGPIGAQTNGSVLTYPTVGRPWAFSNSDKARLNQLYVSLAANEKMLGTQSSGTPPSQQLFPPEQPFLGDNWPQHQMSFQKSMVTKDAMWHSHSDGSSLSDHTVPSGVGSGPLALRNQPSRSSGQPATAYAFNANPSSATASTCMQSYVGAVSGQGDSGPTDGHPGSPMRFEDGQSSDQNGFNHNSTTTRPVELHNINGDLYDQGMGDMGDAFAQHSELTSITPPVGFYDINGKPTTTSKLDQSWTYGSHLQQSFVPSTNPNNLSGAVKVLPTDVLLASKQVTSNSPADYKRRNGFLNGGVEQNYSYKGNNDTPLRAWTDAMAH</sequence>
<keyword evidence="2" id="KW-0812">Transmembrane</keyword>
<reference evidence="6" key="3">
    <citation type="submission" date="2020-10" db="UniProtKB">
        <authorList>
            <consortium name="WormBaseParasite"/>
        </authorList>
    </citation>
    <scope>IDENTIFICATION</scope>
</reference>
<feature type="region of interest" description="Disordered" evidence="1">
    <location>
        <begin position="397"/>
        <end position="440"/>
    </location>
</feature>
<organism evidence="4">
    <name type="scientific">Echinococcus granulosus</name>
    <name type="common">Hydatid tapeworm</name>
    <dbReference type="NCBI Taxonomy" id="6210"/>
    <lineage>
        <taxon>Eukaryota</taxon>
        <taxon>Metazoa</taxon>
        <taxon>Spiralia</taxon>
        <taxon>Lophotrochozoa</taxon>
        <taxon>Platyhelminthes</taxon>
        <taxon>Cestoda</taxon>
        <taxon>Eucestoda</taxon>
        <taxon>Cyclophyllidea</taxon>
        <taxon>Taeniidae</taxon>
        <taxon>Echinococcus</taxon>
        <taxon>Echinococcus granulosus group</taxon>
    </lineage>
</organism>
<evidence type="ECO:0000256" key="1">
    <source>
        <dbReference type="SAM" id="MobiDB-lite"/>
    </source>
</evidence>
<proteinExistence type="predicted"/>
<evidence type="ECO:0000256" key="2">
    <source>
        <dbReference type="SAM" id="Phobius"/>
    </source>
</evidence>
<dbReference type="EMBL" id="LK028577">
    <property type="protein sequence ID" value="CDS17686.1"/>
    <property type="molecule type" value="Genomic_DNA"/>
</dbReference>
<gene>
    <name evidence="4" type="ORF">EgrG_001045000</name>
</gene>
<keyword evidence="2" id="KW-0472">Membrane</keyword>
<feature type="region of interest" description="Disordered" evidence="1">
    <location>
        <begin position="359"/>
        <end position="383"/>
    </location>
</feature>
<dbReference type="WBParaSite" id="EgrG_001045000">
    <property type="protein sequence ID" value="EgrG_001045000"/>
    <property type="gene ID" value="EgrG_001045000"/>
</dbReference>
<feature type="transmembrane region" description="Helical" evidence="2">
    <location>
        <begin position="250"/>
        <end position="277"/>
    </location>
</feature>
<keyword evidence="3" id="KW-0732">Signal</keyword>
<feature type="region of interest" description="Disordered" evidence="1">
    <location>
        <begin position="463"/>
        <end position="502"/>
    </location>
</feature>
<keyword evidence="2" id="KW-1133">Transmembrane helix</keyword>
<feature type="compositionally biased region" description="Polar residues" evidence="1">
    <location>
        <begin position="428"/>
        <end position="437"/>
    </location>
</feature>
<evidence type="ECO:0000313" key="5">
    <source>
        <dbReference type="Proteomes" id="UP000492820"/>
    </source>
</evidence>
<dbReference type="OrthoDB" id="6250448at2759"/>
<evidence type="ECO:0000313" key="6">
    <source>
        <dbReference type="WBParaSite" id="EgrG_001045000"/>
    </source>
</evidence>
<accession>A0A068WGW2</accession>
<reference evidence="4" key="2">
    <citation type="submission" date="2014-06" db="EMBL/GenBank/DDBJ databases">
        <authorList>
            <person name="Aslett M."/>
        </authorList>
    </citation>
    <scope>NUCLEOTIDE SEQUENCE</scope>
</reference>
<feature type="chain" id="PRO_5033211318" evidence="3">
    <location>
        <begin position="34"/>
        <end position="635"/>
    </location>
</feature>
<dbReference type="AlphaFoldDB" id="A0A068WGW2"/>